<reference evidence="3 4" key="1">
    <citation type="submission" date="2020-08" db="EMBL/GenBank/DDBJ databases">
        <title>A Genomic Blueprint of the Chicken Gut Microbiome.</title>
        <authorList>
            <person name="Gilroy R."/>
            <person name="Ravi A."/>
            <person name="Getino M."/>
            <person name="Pursley I."/>
            <person name="Horton D.L."/>
            <person name="Alikhan N.-F."/>
            <person name="Baker D."/>
            <person name="Gharbi K."/>
            <person name="Hall N."/>
            <person name="Watson M."/>
            <person name="Adriaenssens E.M."/>
            <person name="Foster-Nyarko E."/>
            <person name="Jarju S."/>
            <person name="Secka A."/>
            <person name="Antonio M."/>
            <person name="Oren A."/>
            <person name="Chaudhuri R."/>
            <person name="La Ragione R.M."/>
            <person name="Hildebrand F."/>
            <person name="Pallen M.J."/>
        </authorList>
    </citation>
    <scope>NUCLEOTIDE SEQUENCE [LARGE SCALE GENOMIC DNA]</scope>
    <source>
        <strain evidence="3 4">Sa1YVA5</strain>
    </source>
</reference>
<evidence type="ECO:0000259" key="1">
    <source>
        <dbReference type="Pfam" id="PF18739"/>
    </source>
</evidence>
<dbReference type="AlphaFoldDB" id="A0A8I0HRD3"/>
<accession>A0A8I0HRD3</accession>
<name>A0A8I0HRD3_9CORY</name>
<evidence type="ECO:0000259" key="2">
    <source>
        <dbReference type="Pfam" id="PF18862"/>
    </source>
</evidence>
<keyword evidence="4" id="KW-1185">Reference proteome</keyword>
<dbReference type="Pfam" id="PF18862">
    <property type="entry name" value="ApeA_NTD1"/>
    <property type="match status" value="1"/>
</dbReference>
<protein>
    <recommendedName>
        <fullName evidence="5">ApeA N-terminal domain-containing protein</fullName>
    </recommendedName>
</protein>
<evidence type="ECO:0000313" key="4">
    <source>
        <dbReference type="Proteomes" id="UP000650224"/>
    </source>
</evidence>
<organism evidence="3 4">
    <name type="scientific">Corynebacterium gallinarum</name>
    <dbReference type="NCBI Taxonomy" id="2762214"/>
    <lineage>
        <taxon>Bacteria</taxon>
        <taxon>Bacillati</taxon>
        <taxon>Actinomycetota</taxon>
        <taxon>Actinomycetes</taxon>
        <taxon>Mycobacteriales</taxon>
        <taxon>Corynebacteriaceae</taxon>
        <taxon>Corynebacterium</taxon>
    </lineage>
</organism>
<evidence type="ECO:0000313" key="3">
    <source>
        <dbReference type="EMBL" id="MBD8031297.1"/>
    </source>
</evidence>
<dbReference type="RefSeq" id="WP_191734535.1">
    <property type="nucleotide sequence ID" value="NZ_JACSPR010000014.1"/>
</dbReference>
<feature type="domain" description="Apea-like HEPN" evidence="1">
    <location>
        <begin position="340"/>
        <end position="452"/>
    </location>
</feature>
<gene>
    <name evidence="3" type="ORF">H9627_13395</name>
</gene>
<proteinExistence type="predicted"/>
<feature type="domain" description="ApeA N-terminal" evidence="2">
    <location>
        <begin position="10"/>
        <end position="307"/>
    </location>
</feature>
<dbReference type="Proteomes" id="UP000650224">
    <property type="component" value="Unassembled WGS sequence"/>
</dbReference>
<dbReference type="EMBL" id="JACSPR010000014">
    <property type="protein sequence ID" value="MBD8031297.1"/>
    <property type="molecule type" value="Genomic_DNA"/>
</dbReference>
<dbReference type="InterPro" id="IPR041229">
    <property type="entry name" value="HEPN_Apea"/>
</dbReference>
<dbReference type="Pfam" id="PF18739">
    <property type="entry name" value="HEPN_Apea"/>
    <property type="match status" value="1"/>
</dbReference>
<dbReference type="InterPro" id="IPR041223">
    <property type="entry name" value="ApeA_NTD"/>
</dbReference>
<comment type="caution">
    <text evidence="3">The sequence shown here is derived from an EMBL/GenBank/DDBJ whole genome shotgun (WGS) entry which is preliminary data.</text>
</comment>
<evidence type="ECO:0008006" key="5">
    <source>
        <dbReference type="Google" id="ProtNLM"/>
    </source>
</evidence>
<sequence length="487" mass="53615">MRKLNTHNYSWEGHWWLPDLQERHPGVLSYSPAEGFVLKLLSEGFESPYVEVDVPPIRFTGKGRGVRVLGLRDSIYPAVYGEADGRFVTIFNVMGIQSSQKHAAQAASAKSTYNASAVVEGAHVPSEDSAVIKSASVSIDNLHRWLGGPEELSVLSSYSEDPVHQVHLVEVRTGRKLGPKRGATLECGTAVTISHSWILPNLRWSTNSYESQAQEFAQIEFAPPASWSLMDVRKHAWEMSSLITLALDRPCAPHAIDVVVQDPVKDQWASYLTHRATGENSEEFVHKYDPSTFTCDEVRFEEVVPAWFAFCRKHGAVLNLFTTLKTGTVDYLETSVFLAAILAEAFHKGVFGRKGAITPQARDLAEKIFHEDTNPSSLFKRLVDLYCRAPQAVAHALIPDLKAWSREHVNARNSISHEAGLGEASPHSAWAAAQVTLALVTAHLMVAIGVSESIIEQALTESPTFRKATYSAKKYLNTADGSGVVAK</sequence>